<evidence type="ECO:0000256" key="3">
    <source>
        <dbReference type="ARBA" id="ARBA00023082"/>
    </source>
</evidence>
<dbReference type="AlphaFoldDB" id="A0A5C6S265"/>
<evidence type="ECO:0000259" key="7">
    <source>
        <dbReference type="Pfam" id="PF08281"/>
    </source>
</evidence>
<dbReference type="Gene3D" id="1.10.1740.10">
    <property type="match status" value="1"/>
</dbReference>
<protein>
    <submittedName>
        <fullName evidence="8">RNA polymerase sigma factor</fullName>
    </submittedName>
</protein>
<gene>
    <name evidence="8" type="ORF">FRY97_02800</name>
</gene>
<dbReference type="PANTHER" id="PTHR43133:SF45">
    <property type="entry name" value="RNA POLYMERASE ECF-TYPE SIGMA FACTOR"/>
    <property type="match status" value="1"/>
</dbReference>
<keyword evidence="2" id="KW-0805">Transcription regulation</keyword>
<feature type="domain" description="RNA polymerase sigma-70 region 2" evidence="6">
    <location>
        <begin position="64"/>
        <end position="129"/>
    </location>
</feature>
<dbReference type="SUPFAM" id="SSF88659">
    <property type="entry name" value="Sigma3 and sigma4 domains of RNA polymerase sigma factors"/>
    <property type="match status" value="1"/>
</dbReference>
<feature type="domain" description="RNA polymerase sigma factor 70 region 4 type 2" evidence="7">
    <location>
        <begin position="157"/>
        <end position="208"/>
    </location>
</feature>
<keyword evidence="9" id="KW-1185">Reference proteome</keyword>
<evidence type="ECO:0000256" key="2">
    <source>
        <dbReference type="ARBA" id="ARBA00023015"/>
    </source>
</evidence>
<dbReference type="Proteomes" id="UP000321580">
    <property type="component" value="Unassembled WGS sequence"/>
</dbReference>
<keyword evidence="3" id="KW-0731">Sigma factor</keyword>
<dbReference type="GO" id="GO:0003677">
    <property type="term" value="F:DNA binding"/>
    <property type="evidence" value="ECO:0007669"/>
    <property type="project" value="InterPro"/>
</dbReference>
<evidence type="ECO:0000256" key="4">
    <source>
        <dbReference type="ARBA" id="ARBA00023163"/>
    </source>
</evidence>
<comment type="caution">
    <text evidence="8">The sequence shown here is derived from an EMBL/GenBank/DDBJ whole genome shotgun (WGS) entry which is preliminary data.</text>
</comment>
<proteinExistence type="inferred from homology"/>
<reference evidence="8 9" key="1">
    <citation type="submission" date="2019-08" db="EMBL/GenBank/DDBJ databases">
        <title>Genome of Phaeodactylibacter luteus.</title>
        <authorList>
            <person name="Bowman J.P."/>
        </authorList>
    </citation>
    <scope>NUCLEOTIDE SEQUENCE [LARGE SCALE GENOMIC DNA]</scope>
    <source>
        <strain evidence="8 9">KCTC 42180</strain>
    </source>
</reference>
<dbReference type="GO" id="GO:0006352">
    <property type="term" value="P:DNA-templated transcription initiation"/>
    <property type="evidence" value="ECO:0007669"/>
    <property type="project" value="InterPro"/>
</dbReference>
<dbReference type="InterPro" id="IPR036388">
    <property type="entry name" value="WH-like_DNA-bd_sf"/>
</dbReference>
<evidence type="ECO:0000256" key="1">
    <source>
        <dbReference type="ARBA" id="ARBA00010641"/>
    </source>
</evidence>
<dbReference type="GO" id="GO:0016987">
    <property type="term" value="F:sigma factor activity"/>
    <property type="evidence" value="ECO:0007669"/>
    <property type="project" value="UniProtKB-KW"/>
</dbReference>
<keyword evidence="4" id="KW-0804">Transcription</keyword>
<dbReference type="InterPro" id="IPR013324">
    <property type="entry name" value="RNA_pol_sigma_r3/r4-like"/>
</dbReference>
<dbReference type="PANTHER" id="PTHR43133">
    <property type="entry name" value="RNA POLYMERASE ECF-TYPE SIGMA FACTO"/>
    <property type="match status" value="1"/>
</dbReference>
<dbReference type="InterPro" id="IPR039425">
    <property type="entry name" value="RNA_pol_sigma-70-like"/>
</dbReference>
<dbReference type="InterPro" id="IPR013325">
    <property type="entry name" value="RNA_pol_sigma_r2"/>
</dbReference>
<dbReference type="InterPro" id="IPR007627">
    <property type="entry name" value="RNA_pol_sigma70_r2"/>
</dbReference>
<organism evidence="8 9">
    <name type="scientific">Phaeodactylibacter luteus</name>
    <dbReference type="NCBI Taxonomy" id="1564516"/>
    <lineage>
        <taxon>Bacteria</taxon>
        <taxon>Pseudomonadati</taxon>
        <taxon>Bacteroidota</taxon>
        <taxon>Saprospiria</taxon>
        <taxon>Saprospirales</taxon>
        <taxon>Haliscomenobacteraceae</taxon>
        <taxon>Phaeodactylibacter</taxon>
    </lineage>
</organism>
<dbReference type="Pfam" id="PF08281">
    <property type="entry name" value="Sigma70_r4_2"/>
    <property type="match status" value="1"/>
</dbReference>
<evidence type="ECO:0000256" key="5">
    <source>
        <dbReference type="SAM" id="MobiDB-lite"/>
    </source>
</evidence>
<dbReference type="Pfam" id="PF04542">
    <property type="entry name" value="Sigma70_r2"/>
    <property type="match status" value="1"/>
</dbReference>
<dbReference type="OrthoDB" id="9780326at2"/>
<dbReference type="Gene3D" id="1.10.10.10">
    <property type="entry name" value="Winged helix-like DNA-binding domain superfamily/Winged helix DNA-binding domain"/>
    <property type="match status" value="1"/>
</dbReference>
<dbReference type="InterPro" id="IPR013249">
    <property type="entry name" value="RNA_pol_sigma70_r4_t2"/>
</dbReference>
<dbReference type="NCBIfam" id="TIGR02937">
    <property type="entry name" value="sigma70-ECF"/>
    <property type="match status" value="1"/>
</dbReference>
<accession>A0A5C6S265</accession>
<dbReference type="EMBL" id="VOOR01000004">
    <property type="protein sequence ID" value="TXB68325.1"/>
    <property type="molecule type" value="Genomic_DNA"/>
</dbReference>
<dbReference type="SUPFAM" id="SSF88946">
    <property type="entry name" value="Sigma2 domain of RNA polymerase sigma factors"/>
    <property type="match status" value="1"/>
</dbReference>
<name>A0A5C6S265_9BACT</name>
<evidence type="ECO:0000313" key="8">
    <source>
        <dbReference type="EMBL" id="TXB68325.1"/>
    </source>
</evidence>
<comment type="similarity">
    <text evidence="1">Belongs to the sigma-70 factor family. ECF subfamily.</text>
</comment>
<evidence type="ECO:0000313" key="9">
    <source>
        <dbReference type="Proteomes" id="UP000321580"/>
    </source>
</evidence>
<evidence type="ECO:0000259" key="6">
    <source>
        <dbReference type="Pfam" id="PF04542"/>
    </source>
</evidence>
<sequence length="216" mass="24075">MLTFWQQMAGLCSLGLLLPAQLFLKKYAAAVIFPSAIANIRARQLPIMAGQKQNRMPGAREVLEQYGSIIFRVARSYAHSAADADDLAQDISIQVWRSLSNYDPSRKLSTWVYRVALNVALSHQRKEVRRKQQAAGLNDGWPPKPDPASPLQAERVQQLQDWIRRLPPLDRALMLLHLDAFSHQEIAAALGISASNAGTKISRLKARMAKDLSPAK</sequence>
<feature type="region of interest" description="Disordered" evidence="5">
    <location>
        <begin position="129"/>
        <end position="151"/>
    </location>
</feature>
<dbReference type="InterPro" id="IPR014284">
    <property type="entry name" value="RNA_pol_sigma-70_dom"/>
</dbReference>